<dbReference type="AlphaFoldDB" id="A8M6T0"/>
<dbReference type="HOGENOM" id="CLU_1843685_0_0_11"/>
<evidence type="ECO:0000256" key="1">
    <source>
        <dbReference type="SAM" id="MobiDB-lite"/>
    </source>
</evidence>
<feature type="compositionally biased region" description="Basic residues" evidence="1">
    <location>
        <begin position="36"/>
        <end position="45"/>
    </location>
</feature>
<gene>
    <name evidence="2" type="ordered locus">Sare_4525</name>
</gene>
<name>A8M6T0_SALAI</name>
<feature type="region of interest" description="Disordered" evidence="1">
    <location>
        <begin position="107"/>
        <end position="139"/>
    </location>
</feature>
<dbReference type="STRING" id="391037.Sare_4525"/>
<sequence>MDRLRGGEHHAPTVSREQDPTNRGEDSSHPLGGHRTGQRRVHHAQAGRAADRYRPTGGVPERVHGRVQAGDRNLQTQCRVAGAEGVAPPPPGCNRTHRGAVEQCGHPVGPLHDVGRPALEYDTKGARLGRAGRGVRRRR</sequence>
<protein>
    <submittedName>
        <fullName evidence="2">Uncharacterized protein</fullName>
    </submittedName>
</protein>
<reference evidence="2" key="1">
    <citation type="submission" date="2007-10" db="EMBL/GenBank/DDBJ databases">
        <title>Complete sequence of Salinispora arenicola CNS-205.</title>
        <authorList>
            <consortium name="US DOE Joint Genome Institute"/>
            <person name="Copeland A."/>
            <person name="Lucas S."/>
            <person name="Lapidus A."/>
            <person name="Barry K."/>
            <person name="Glavina del Rio T."/>
            <person name="Dalin E."/>
            <person name="Tice H."/>
            <person name="Pitluck S."/>
            <person name="Foster B."/>
            <person name="Schmutz J."/>
            <person name="Larimer F."/>
            <person name="Land M."/>
            <person name="Hauser L."/>
            <person name="Kyrpides N."/>
            <person name="Ivanova N."/>
            <person name="Jensen P.R."/>
            <person name="Moore B.S."/>
            <person name="Penn K."/>
            <person name="Jenkins C."/>
            <person name="Udwary D."/>
            <person name="Xiang L."/>
            <person name="Gontang E."/>
            <person name="Richardson P."/>
        </authorList>
    </citation>
    <scope>NUCLEOTIDE SEQUENCE [LARGE SCALE GENOMIC DNA]</scope>
    <source>
        <strain evidence="2">CNS-205</strain>
    </source>
</reference>
<proteinExistence type="predicted"/>
<feature type="compositionally biased region" description="Basic and acidic residues" evidence="1">
    <location>
        <begin position="113"/>
        <end position="125"/>
    </location>
</feature>
<dbReference type="EMBL" id="CP000850">
    <property type="protein sequence ID" value="ABW00298.1"/>
    <property type="molecule type" value="Genomic_DNA"/>
</dbReference>
<feature type="compositionally biased region" description="Basic and acidic residues" evidence="1">
    <location>
        <begin position="1"/>
        <end position="28"/>
    </location>
</feature>
<feature type="region of interest" description="Disordered" evidence="1">
    <location>
        <begin position="1"/>
        <end position="63"/>
    </location>
</feature>
<evidence type="ECO:0000313" key="2">
    <source>
        <dbReference type="EMBL" id="ABW00298.1"/>
    </source>
</evidence>
<dbReference type="KEGG" id="saq:Sare_4525"/>
<accession>A8M6T0</accession>
<organism evidence="2">
    <name type="scientific">Salinispora arenicola (strain CNS-205)</name>
    <dbReference type="NCBI Taxonomy" id="391037"/>
    <lineage>
        <taxon>Bacteria</taxon>
        <taxon>Bacillati</taxon>
        <taxon>Actinomycetota</taxon>
        <taxon>Actinomycetes</taxon>
        <taxon>Micromonosporales</taxon>
        <taxon>Micromonosporaceae</taxon>
        <taxon>Salinispora</taxon>
    </lineage>
</organism>